<sequence length="202" mass="21075">MARPKVFVVFYSTYGHVHTISKSIKEGLEKSALVDVEVYQFPETLSESVLQSMYAPPKPDIPVITVDKLAEADGFLFGFPTRFGSAPAQVKAFFDSTGSLWVKGTLSGKPAGIFFSTASQHGGQETTAFSFLPVLAHHGMVFVPALSTSAGNPGVDQVAGGSPWGAGTVAGSDGARQPTEYDLAAAVAQGESFANIAAKLSA</sequence>
<gene>
    <name evidence="3" type="ORF">DL89DRAFT_272602</name>
</gene>
<evidence type="ECO:0000259" key="2">
    <source>
        <dbReference type="PROSITE" id="PS50902"/>
    </source>
</evidence>
<name>A0A1Y1VSG0_9FUNG</name>
<organism evidence="3 4">
    <name type="scientific">Linderina pennispora</name>
    <dbReference type="NCBI Taxonomy" id="61395"/>
    <lineage>
        <taxon>Eukaryota</taxon>
        <taxon>Fungi</taxon>
        <taxon>Fungi incertae sedis</taxon>
        <taxon>Zoopagomycota</taxon>
        <taxon>Kickxellomycotina</taxon>
        <taxon>Kickxellomycetes</taxon>
        <taxon>Kickxellales</taxon>
        <taxon>Kickxellaceae</taxon>
        <taxon>Linderina</taxon>
    </lineage>
</organism>
<dbReference type="Proteomes" id="UP000193922">
    <property type="component" value="Unassembled WGS sequence"/>
</dbReference>
<protein>
    <submittedName>
        <fullName evidence="3">Flavo protein WrbA</fullName>
    </submittedName>
</protein>
<reference evidence="3 4" key="1">
    <citation type="submission" date="2016-07" db="EMBL/GenBank/DDBJ databases">
        <title>Pervasive Adenine N6-methylation of Active Genes in Fungi.</title>
        <authorList>
            <consortium name="DOE Joint Genome Institute"/>
            <person name="Mondo S.J."/>
            <person name="Dannebaum R.O."/>
            <person name="Kuo R.C."/>
            <person name="Labutti K."/>
            <person name="Haridas S."/>
            <person name="Kuo A."/>
            <person name="Salamov A."/>
            <person name="Ahrendt S.R."/>
            <person name="Lipzen A."/>
            <person name="Sullivan W."/>
            <person name="Andreopoulos W.B."/>
            <person name="Clum A."/>
            <person name="Lindquist E."/>
            <person name="Daum C."/>
            <person name="Ramamoorthy G.K."/>
            <person name="Gryganskyi A."/>
            <person name="Culley D."/>
            <person name="Magnuson J.K."/>
            <person name="James T.Y."/>
            <person name="O'Malley M.A."/>
            <person name="Stajich J.E."/>
            <person name="Spatafora J.W."/>
            <person name="Visel A."/>
            <person name="Grigoriev I.V."/>
        </authorList>
    </citation>
    <scope>NUCLEOTIDE SEQUENCE [LARGE SCALE GENOMIC DNA]</scope>
    <source>
        <strain evidence="3 4">ATCC 12442</strain>
    </source>
</reference>
<comment type="caution">
    <text evidence="3">The sequence shown here is derived from an EMBL/GenBank/DDBJ whole genome shotgun (WGS) entry which is preliminary data.</text>
</comment>
<evidence type="ECO:0000256" key="1">
    <source>
        <dbReference type="ARBA" id="ARBA00006961"/>
    </source>
</evidence>
<dbReference type="Pfam" id="PF03358">
    <property type="entry name" value="FMN_red"/>
    <property type="match status" value="1"/>
</dbReference>
<dbReference type="AlphaFoldDB" id="A0A1Y1VSG0"/>
<comment type="similarity">
    <text evidence="1">Belongs to the WrbA family.</text>
</comment>
<dbReference type="PANTHER" id="PTHR30546">
    <property type="entry name" value="FLAVODOXIN-RELATED PROTEIN WRBA-RELATED"/>
    <property type="match status" value="1"/>
</dbReference>
<accession>A0A1Y1VSG0</accession>
<dbReference type="PROSITE" id="PS50902">
    <property type="entry name" value="FLAVODOXIN_LIKE"/>
    <property type="match status" value="1"/>
</dbReference>
<dbReference type="GO" id="GO:0010181">
    <property type="term" value="F:FMN binding"/>
    <property type="evidence" value="ECO:0007669"/>
    <property type="project" value="InterPro"/>
</dbReference>
<dbReference type="NCBIfam" id="NF002999">
    <property type="entry name" value="PRK03767.1"/>
    <property type="match status" value="1"/>
</dbReference>
<keyword evidence="4" id="KW-1185">Reference proteome</keyword>
<dbReference type="SUPFAM" id="SSF52218">
    <property type="entry name" value="Flavoproteins"/>
    <property type="match status" value="1"/>
</dbReference>
<proteinExistence type="inferred from homology"/>
<dbReference type="GO" id="GO:0003955">
    <property type="term" value="F:NAD(P)H dehydrogenase (quinone) activity"/>
    <property type="evidence" value="ECO:0007669"/>
    <property type="project" value="InterPro"/>
</dbReference>
<dbReference type="GeneID" id="63805644"/>
<evidence type="ECO:0000313" key="3">
    <source>
        <dbReference type="EMBL" id="ORX64219.1"/>
    </source>
</evidence>
<evidence type="ECO:0000313" key="4">
    <source>
        <dbReference type="Proteomes" id="UP000193922"/>
    </source>
</evidence>
<dbReference type="EMBL" id="MCFD01000114">
    <property type="protein sequence ID" value="ORX64219.1"/>
    <property type="molecule type" value="Genomic_DNA"/>
</dbReference>
<dbReference type="OrthoDB" id="504689at2759"/>
<dbReference type="InterPro" id="IPR029039">
    <property type="entry name" value="Flavoprotein-like_sf"/>
</dbReference>
<feature type="domain" description="Flavodoxin-like" evidence="2">
    <location>
        <begin position="6"/>
        <end position="169"/>
    </location>
</feature>
<dbReference type="InterPro" id="IPR008254">
    <property type="entry name" value="Flavodoxin/NO_synth"/>
</dbReference>
<dbReference type="Gene3D" id="3.40.50.360">
    <property type="match status" value="1"/>
</dbReference>
<dbReference type="NCBIfam" id="TIGR01755">
    <property type="entry name" value="flav_wrbA"/>
    <property type="match status" value="1"/>
</dbReference>
<dbReference type="RefSeq" id="XP_040739198.1">
    <property type="nucleotide sequence ID" value="XM_040888996.1"/>
</dbReference>
<dbReference type="STRING" id="61395.A0A1Y1VSG0"/>
<dbReference type="InterPro" id="IPR010089">
    <property type="entry name" value="Flavoprotein_WrbA-like"/>
</dbReference>
<dbReference type="PANTHER" id="PTHR30546:SF23">
    <property type="entry name" value="FLAVOPROTEIN-LIKE PROTEIN YCP4-RELATED"/>
    <property type="match status" value="1"/>
</dbReference>
<dbReference type="InterPro" id="IPR005025">
    <property type="entry name" value="FMN_Rdtase-like_dom"/>
</dbReference>
<dbReference type="GO" id="GO:0016020">
    <property type="term" value="C:membrane"/>
    <property type="evidence" value="ECO:0007669"/>
    <property type="project" value="TreeGrafter"/>
</dbReference>
<dbReference type="FunFam" id="3.40.50.360:FF:000001">
    <property type="entry name" value="NAD(P)H dehydrogenase (Quinone) FQR1-like"/>
    <property type="match status" value="1"/>
</dbReference>